<sequence>MGSICVRPSISKNGILQSVSAAMWRSTSPGTDGSLLIMKASKLFKQVLRRDLDFESDPSLVFQKVLKIWSGEWLFKTPERV</sequence>
<keyword evidence="2" id="KW-1185">Reference proteome</keyword>
<dbReference type="EMBL" id="BAABME010007375">
    <property type="protein sequence ID" value="GAA0170741.1"/>
    <property type="molecule type" value="Genomic_DNA"/>
</dbReference>
<name>A0AAV3R557_LITER</name>
<comment type="caution">
    <text evidence="1">The sequence shown here is derived from an EMBL/GenBank/DDBJ whole genome shotgun (WGS) entry which is preliminary data.</text>
</comment>
<accession>A0AAV3R557</accession>
<gene>
    <name evidence="1" type="ORF">LIER_24939</name>
</gene>
<proteinExistence type="predicted"/>
<evidence type="ECO:0000313" key="1">
    <source>
        <dbReference type="EMBL" id="GAA0170741.1"/>
    </source>
</evidence>
<dbReference type="Proteomes" id="UP001454036">
    <property type="component" value="Unassembled WGS sequence"/>
</dbReference>
<organism evidence="1 2">
    <name type="scientific">Lithospermum erythrorhizon</name>
    <name type="common">Purple gromwell</name>
    <name type="synonym">Lithospermum officinale var. erythrorhizon</name>
    <dbReference type="NCBI Taxonomy" id="34254"/>
    <lineage>
        <taxon>Eukaryota</taxon>
        <taxon>Viridiplantae</taxon>
        <taxon>Streptophyta</taxon>
        <taxon>Embryophyta</taxon>
        <taxon>Tracheophyta</taxon>
        <taxon>Spermatophyta</taxon>
        <taxon>Magnoliopsida</taxon>
        <taxon>eudicotyledons</taxon>
        <taxon>Gunneridae</taxon>
        <taxon>Pentapetalae</taxon>
        <taxon>asterids</taxon>
        <taxon>lamiids</taxon>
        <taxon>Boraginales</taxon>
        <taxon>Boraginaceae</taxon>
        <taxon>Boraginoideae</taxon>
        <taxon>Lithospermeae</taxon>
        <taxon>Lithospermum</taxon>
    </lineage>
</organism>
<dbReference type="AlphaFoldDB" id="A0AAV3R557"/>
<reference evidence="1 2" key="1">
    <citation type="submission" date="2024-01" db="EMBL/GenBank/DDBJ databases">
        <title>The complete chloroplast genome sequence of Lithospermum erythrorhizon: insights into the phylogenetic relationship among Boraginaceae species and the maternal lineages of purple gromwells.</title>
        <authorList>
            <person name="Okada T."/>
            <person name="Watanabe K."/>
        </authorList>
    </citation>
    <scope>NUCLEOTIDE SEQUENCE [LARGE SCALE GENOMIC DNA]</scope>
</reference>
<protein>
    <submittedName>
        <fullName evidence="1">Uncharacterized protein</fullName>
    </submittedName>
</protein>
<evidence type="ECO:0000313" key="2">
    <source>
        <dbReference type="Proteomes" id="UP001454036"/>
    </source>
</evidence>